<gene>
    <name evidence="10 11" type="primary">thiC</name>
    <name evidence="11" type="ORF">GM661_00175</name>
</gene>
<evidence type="ECO:0000256" key="9">
    <source>
        <dbReference type="ARBA" id="ARBA00023239"/>
    </source>
</evidence>
<feature type="binding site" evidence="10">
    <location>
        <position position="409"/>
    </location>
    <ligand>
        <name>[4Fe-4S] cluster</name>
        <dbReference type="ChEBI" id="CHEBI:49883"/>
        <note>4Fe-4S-S-AdoMet</note>
    </ligand>
</feature>
<dbReference type="HAMAP" id="MF_00089">
    <property type="entry name" value="ThiC"/>
    <property type="match status" value="1"/>
</dbReference>
<dbReference type="PANTHER" id="PTHR30557:SF1">
    <property type="entry name" value="PHOSPHOMETHYLPYRIMIDINE SYNTHASE, CHLOROPLASTIC"/>
    <property type="match status" value="1"/>
</dbReference>
<evidence type="ECO:0000256" key="6">
    <source>
        <dbReference type="ARBA" id="ARBA00022977"/>
    </source>
</evidence>
<comment type="similarity">
    <text evidence="10">Belongs to the ThiC family.</text>
</comment>
<sequence>MTLMEKAKAGKFTAVMEKVARDEGVSVELIRKGLAEGTIVIPCNPRHKKLEPRGIGEGLSVKINANIGTSEEYSDIDVELEKLTTVIKNGGDAVMDLSTGNKISETRQAVIENSTIPVGTVPIYQAGVETLQSGRAIVDMTVDDIFKAIEAQAGSGVDFITVHCGLTREGIEHLRKEGRVTDVVSRGGSFLTGWMLHNEQENPLYEQYDRLLEIARQYELTLSLGDGLRPGSLADATDRGQIHELLVLGELVDRAREVGVQTMVEGPGHVPYDQIEVNIKLEKELCKGAPFYVLGPLVTDIAPGYDHIVAAIGGTKAAAAGADFLCYVTPAEHLGLPTISDVKEGVIASKIAAHAADLARGNKKALKRNKEMAVARKALDWEKQIKLAIDPEKARKFRKEHNTEERDVCAMCGQFCAMKITEEVLRKK</sequence>
<keyword evidence="3 10" id="KW-0949">S-adenosyl-L-methionine</keyword>
<reference evidence="11" key="1">
    <citation type="submission" date="2019-12" db="EMBL/GenBank/DDBJ databases">
        <authorList>
            <person name="zhang j."/>
            <person name="sun C.M."/>
        </authorList>
    </citation>
    <scope>NUCLEOTIDE SEQUENCE</scope>
    <source>
        <strain evidence="11">NS-1</strain>
    </source>
</reference>
<dbReference type="InterPro" id="IPR038521">
    <property type="entry name" value="ThiC/Bza_core_dom"/>
</dbReference>
<evidence type="ECO:0000256" key="7">
    <source>
        <dbReference type="ARBA" id="ARBA00023004"/>
    </source>
</evidence>
<feature type="binding site" evidence="10">
    <location>
        <position position="269"/>
    </location>
    <ligand>
        <name>Zn(2+)</name>
        <dbReference type="ChEBI" id="CHEBI:29105"/>
    </ligand>
</feature>
<dbReference type="Pfam" id="PF01964">
    <property type="entry name" value="ThiC_Rad_SAM"/>
    <property type="match status" value="1"/>
</dbReference>
<comment type="catalytic activity">
    <reaction evidence="10">
        <text>5-amino-1-(5-phospho-beta-D-ribosyl)imidazole + S-adenosyl-L-methionine = 4-amino-2-methyl-5-(phosphooxymethyl)pyrimidine + CO + 5'-deoxyadenosine + formate + L-methionine + 3 H(+)</text>
        <dbReference type="Rhea" id="RHEA:24840"/>
        <dbReference type="ChEBI" id="CHEBI:15378"/>
        <dbReference type="ChEBI" id="CHEBI:15740"/>
        <dbReference type="ChEBI" id="CHEBI:17245"/>
        <dbReference type="ChEBI" id="CHEBI:17319"/>
        <dbReference type="ChEBI" id="CHEBI:57844"/>
        <dbReference type="ChEBI" id="CHEBI:58354"/>
        <dbReference type="ChEBI" id="CHEBI:59789"/>
        <dbReference type="ChEBI" id="CHEBI:137981"/>
        <dbReference type="EC" id="4.1.99.17"/>
    </reaction>
</comment>
<dbReference type="UniPathway" id="UPA00060"/>
<evidence type="ECO:0000256" key="8">
    <source>
        <dbReference type="ARBA" id="ARBA00023014"/>
    </source>
</evidence>
<dbReference type="EC" id="4.1.99.17" evidence="10"/>
<feature type="binding site" evidence="10">
    <location>
        <position position="416"/>
    </location>
    <ligand>
        <name>[4Fe-4S] cluster</name>
        <dbReference type="ChEBI" id="CHEBI:49883"/>
        <note>4Fe-4S-S-AdoMet</note>
    </ligand>
</feature>
<dbReference type="PANTHER" id="PTHR30557">
    <property type="entry name" value="THIAMINE BIOSYNTHESIS PROTEIN THIC"/>
    <property type="match status" value="1"/>
</dbReference>
<feature type="binding site" evidence="10">
    <location>
        <position position="412"/>
    </location>
    <ligand>
        <name>[4Fe-4S] cluster</name>
        <dbReference type="ChEBI" id="CHEBI:49883"/>
        <note>4Fe-4S-S-AdoMet</note>
    </ligand>
</feature>
<keyword evidence="5 10" id="KW-0862">Zinc</keyword>
<feature type="binding site" evidence="10">
    <location>
        <position position="333"/>
    </location>
    <ligand>
        <name>Zn(2+)</name>
        <dbReference type="ChEBI" id="CHEBI:29105"/>
    </ligand>
</feature>
<keyword evidence="2 10" id="KW-0004">4Fe-4S</keyword>
<dbReference type="GO" id="GO:0009228">
    <property type="term" value="P:thiamine biosynthetic process"/>
    <property type="evidence" value="ECO:0007669"/>
    <property type="project" value="UniProtKB-UniRule"/>
</dbReference>
<dbReference type="NCBIfam" id="NF009895">
    <property type="entry name" value="PRK13352.1"/>
    <property type="match status" value="1"/>
</dbReference>
<evidence type="ECO:0000256" key="3">
    <source>
        <dbReference type="ARBA" id="ARBA00022691"/>
    </source>
</evidence>
<evidence type="ECO:0000256" key="5">
    <source>
        <dbReference type="ARBA" id="ARBA00022833"/>
    </source>
</evidence>
<dbReference type="InterPro" id="IPR037509">
    <property type="entry name" value="ThiC"/>
</dbReference>
<comment type="function">
    <text evidence="1 10">Catalyzes the synthesis of the hydroxymethylpyrimidine phosphate (HMP-P) moiety of thiamine from aminoimidazole ribotide (AIR) in a radical S-adenosyl-L-methionine (SAM)-dependent reaction.</text>
</comment>
<dbReference type="RefSeq" id="WP_230869744.1">
    <property type="nucleotide sequence ID" value="NZ_CP046640.1"/>
</dbReference>
<dbReference type="NCBIfam" id="TIGR00190">
    <property type="entry name" value="thiC"/>
    <property type="match status" value="1"/>
</dbReference>
<dbReference type="SFLD" id="SFLDG01114">
    <property type="entry name" value="phosphomethylpyrimidine_syntha"/>
    <property type="match status" value="1"/>
</dbReference>
<keyword evidence="6 10" id="KW-0784">Thiamine biosynthesis</keyword>
<evidence type="ECO:0000256" key="10">
    <source>
        <dbReference type="HAMAP-Rule" id="MF_00089"/>
    </source>
</evidence>
<dbReference type="AlphaFoldDB" id="A0A8A7KP96"/>
<feature type="binding site" evidence="10">
    <location>
        <position position="95"/>
    </location>
    <ligand>
        <name>substrate</name>
    </ligand>
</feature>
<organism evidence="11 12">
    <name type="scientific">Iocasia fonsfrigidae</name>
    <dbReference type="NCBI Taxonomy" id="2682810"/>
    <lineage>
        <taxon>Bacteria</taxon>
        <taxon>Bacillati</taxon>
        <taxon>Bacillota</taxon>
        <taxon>Clostridia</taxon>
        <taxon>Halanaerobiales</taxon>
        <taxon>Halanaerobiaceae</taxon>
        <taxon>Iocasia</taxon>
    </lineage>
</organism>
<dbReference type="GO" id="GO:0008270">
    <property type="term" value="F:zinc ion binding"/>
    <property type="evidence" value="ECO:0007669"/>
    <property type="project" value="UniProtKB-UniRule"/>
</dbReference>
<evidence type="ECO:0000313" key="12">
    <source>
        <dbReference type="Proteomes" id="UP000665020"/>
    </source>
</evidence>
<name>A0A8A7KP96_9FIRM</name>
<dbReference type="Gene3D" id="6.10.250.620">
    <property type="match status" value="1"/>
</dbReference>
<evidence type="ECO:0000256" key="1">
    <source>
        <dbReference type="ARBA" id="ARBA00003175"/>
    </source>
</evidence>
<keyword evidence="8 10" id="KW-0411">Iron-sulfur</keyword>
<feature type="binding site" evidence="10">
    <location>
        <position position="66"/>
    </location>
    <ligand>
        <name>substrate</name>
    </ligand>
</feature>
<feature type="binding site" evidence="10">
    <location>
        <position position="292"/>
    </location>
    <ligand>
        <name>substrate</name>
    </ligand>
</feature>
<dbReference type="SFLD" id="SFLDF00407">
    <property type="entry name" value="phosphomethylpyrimidine_syntha"/>
    <property type="match status" value="1"/>
</dbReference>
<accession>A0A8A7KP96</accession>
<comment type="cofactor">
    <cofactor evidence="10">
        <name>[4Fe-4S] cluster</name>
        <dbReference type="ChEBI" id="CHEBI:49883"/>
    </cofactor>
    <text evidence="10">Binds 1 [4Fe-4S] cluster per subunit. The cluster is coordinated with 3 cysteines and an exchangeable S-adenosyl-L-methionine.</text>
</comment>
<keyword evidence="12" id="KW-1185">Reference proteome</keyword>
<dbReference type="GO" id="GO:0009229">
    <property type="term" value="P:thiamine diphosphate biosynthetic process"/>
    <property type="evidence" value="ECO:0007669"/>
    <property type="project" value="UniProtKB-UniRule"/>
</dbReference>
<dbReference type="Gene3D" id="3.20.20.540">
    <property type="entry name" value="Radical SAM ThiC family, central domain"/>
    <property type="match status" value="1"/>
</dbReference>
<feature type="binding site" evidence="10">
    <location>
        <position position="265"/>
    </location>
    <ligand>
        <name>substrate</name>
    </ligand>
</feature>
<evidence type="ECO:0000313" key="11">
    <source>
        <dbReference type="EMBL" id="QTL99874.1"/>
    </source>
</evidence>
<comment type="pathway">
    <text evidence="10">Cofactor biosynthesis; thiamine diphosphate biosynthesis.</text>
</comment>
<dbReference type="GO" id="GO:0070284">
    <property type="term" value="F:phosphomethylpyrimidine synthase activity"/>
    <property type="evidence" value="ECO:0007669"/>
    <property type="project" value="UniProtKB-EC"/>
</dbReference>
<keyword evidence="7 10" id="KW-0408">Iron</keyword>
<proteinExistence type="inferred from homology"/>
<evidence type="ECO:0000256" key="2">
    <source>
        <dbReference type="ARBA" id="ARBA00022485"/>
    </source>
</evidence>
<dbReference type="Proteomes" id="UP000665020">
    <property type="component" value="Chromosome"/>
</dbReference>
<dbReference type="GO" id="GO:0051539">
    <property type="term" value="F:4 iron, 4 sulfur cluster binding"/>
    <property type="evidence" value="ECO:0007669"/>
    <property type="project" value="UniProtKB-KW"/>
</dbReference>
<dbReference type="FunFam" id="3.20.20.540:FF:000001">
    <property type="entry name" value="Phosphomethylpyrimidine synthase"/>
    <property type="match status" value="1"/>
</dbReference>
<feature type="binding site" evidence="10">
    <location>
        <position position="124"/>
    </location>
    <ligand>
        <name>substrate</name>
    </ligand>
</feature>
<evidence type="ECO:0000256" key="4">
    <source>
        <dbReference type="ARBA" id="ARBA00022723"/>
    </source>
</evidence>
<protein>
    <recommendedName>
        <fullName evidence="10">Phosphomethylpyrimidine synthase</fullName>
        <ecNumber evidence="10">4.1.99.17</ecNumber>
    </recommendedName>
    <alternativeName>
        <fullName evidence="10">Hydroxymethylpyrimidine phosphate synthase</fullName>
        <shortName evidence="10">HMP-P synthase</shortName>
        <shortName evidence="10">HMP-phosphate synthase</shortName>
        <shortName evidence="10">HMPP synthase</shortName>
    </alternativeName>
    <alternativeName>
        <fullName evidence="10">Thiamine biosynthesis protein ThiC</fullName>
    </alternativeName>
</protein>
<dbReference type="InterPro" id="IPR002817">
    <property type="entry name" value="ThiC/BzaA/B"/>
</dbReference>
<keyword evidence="9 10" id="KW-0456">Lyase</keyword>
<dbReference type="SFLD" id="SFLDS00113">
    <property type="entry name" value="Radical_SAM_Phosphomethylpyrim"/>
    <property type="match status" value="1"/>
</dbReference>
<feature type="binding site" evidence="10">
    <location>
        <begin position="226"/>
        <end position="229"/>
    </location>
    <ligand>
        <name>substrate</name>
    </ligand>
</feature>
<dbReference type="EMBL" id="CP046640">
    <property type="protein sequence ID" value="QTL99874.1"/>
    <property type="molecule type" value="Genomic_DNA"/>
</dbReference>
<feature type="binding site" evidence="10">
    <location>
        <begin position="185"/>
        <end position="187"/>
    </location>
    <ligand>
        <name>substrate</name>
    </ligand>
</feature>
<dbReference type="KEGG" id="ifn:GM661_00175"/>
<feature type="binding site" evidence="10">
    <location>
        <position position="163"/>
    </location>
    <ligand>
        <name>substrate</name>
    </ligand>
</feature>
<keyword evidence="4 10" id="KW-0479">Metal-binding</keyword>